<reference evidence="1" key="1">
    <citation type="submission" date="2018-05" db="EMBL/GenBank/DDBJ databases">
        <authorList>
            <person name="Lanie J.A."/>
            <person name="Ng W.-L."/>
            <person name="Kazmierczak K.M."/>
            <person name="Andrzejewski T.M."/>
            <person name="Davidsen T.M."/>
            <person name="Wayne K.J."/>
            <person name="Tettelin H."/>
            <person name="Glass J.I."/>
            <person name="Rusch D."/>
            <person name="Podicherti R."/>
            <person name="Tsui H.-C.T."/>
            <person name="Winkler M.E."/>
        </authorList>
    </citation>
    <scope>NUCLEOTIDE SEQUENCE</scope>
</reference>
<evidence type="ECO:0000313" key="1">
    <source>
        <dbReference type="EMBL" id="SUZ96976.1"/>
    </source>
</evidence>
<organism evidence="1">
    <name type="scientific">marine metagenome</name>
    <dbReference type="NCBI Taxonomy" id="408172"/>
    <lineage>
        <taxon>unclassified sequences</taxon>
        <taxon>metagenomes</taxon>
        <taxon>ecological metagenomes</taxon>
    </lineage>
</organism>
<name>A0A381RYN9_9ZZZZ</name>
<proteinExistence type="predicted"/>
<accession>A0A381RYN9</accession>
<gene>
    <name evidence="1" type="ORF">METZ01_LOCUS49830</name>
</gene>
<feature type="non-terminal residue" evidence="1">
    <location>
        <position position="26"/>
    </location>
</feature>
<dbReference type="AlphaFoldDB" id="A0A381RYN9"/>
<dbReference type="EMBL" id="UINC01002466">
    <property type="protein sequence ID" value="SUZ96976.1"/>
    <property type="molecule type" value="Genomic_DNA"/>
</dbReference>
<sequence length="26" mass="2691">MDSGEAKPVMTNRTVAMGISKANPNA</sequence>
<protein>
    <submittedName>
        <fullName evidence="1">Uncharacterized protein</fullName>
    </submittedName>
</protein>